<dbReference type="Proteomes" id="UP000282323">
    <property type="component" value="Unassembled WGS sequence"/>
</dbReference>
<sequence>MSSPALDITMFRDEDVDDDTFSVAVDAIGNLADQLGTDYSATSHGTRDGPDHNDYSDYLEELEEGDIPGVHADFVPDGNQGLLLYKRDLSSEVPAGASRSFFRSDDSCYAVANAHLMESSIGSESAFRNIVKHELLHSLMNGDDNCPGTHVSRSDDHSCGHVEESWFQTTITPMATGYALSLPGVDTNHPPSEFCGYEGDPSGSPNWTPDLSGCTESEATRWLSDEY</sequence>
<dbReference type="RefSeq" id="WP_124195778.1">
    <property type="nucleotide sequence ID" value="NZ_REGA01000009.1"/>
</dbReference>
<evidence type="ECO:0000256" key="1">
    <source>
        <dbReference type="SAM" id="MobiDB-lite"/>
    </source>
</evidence>
<dbReference type="EMBL" id="REGA01000009">
    <property type="protein sequence ID" value="RQG94343.1"/>
    <property type="molecule type" value="Genomic_DNA"/>
</dbReference>
<gene>
    <name evidence="2" type="ORF">EA473_11570</name>
</gene>
<dbReference type="OrthoDB" id="190265at2157"/>
<feature type="compositionally biased region" description="Polar residues" evidence="1">
    <location>
        <begin position="203"/>
        <end position="217"/>
    </location>
</feature>
<keyword evidence="3" id="KW-1185">Reference proteome</keyword>
<comment type="caution">
    <text evidence="2">The sequence shown here is derived from an EMBL/GenBank/DDBJ whole genome shotgun (WGS) entry which is preliminary data.</text>
</comment>
<feature type="region of interest" description="Disordered" evidence="1">
    <location>
        <begin position="199"/>
        <end position="227"/>
    </location>
</feature>
<dbReference type="AlphaFoldDB" id="A0A3N6LVB7"/>
<evidence type="ECO:0000313" key="3">
    <source>
        <dbReference type="Proteomes" id="UP000282323"/>
    </source>
</evidence>
<reference evidence="2 3" key="1">
    <citation type="submission" date="2018-10" db="EMBL/GenBank/DDBJ databases">
        <title>Natrarchaeobius chitinivorans gen. nov., sp. nov., and Natrarchaeobius haloalkaliphilus sp. nov., alkaliphilic, chitin-utilizing haloarchaea from hypersaline alkaline lakes.</title>
        <authorList>
            <person name="Sorokin D.Y."/>
            <person name="Elcheninov A.G."/>
            <person name="Kostrikina N.A."/>
            <person name="Bale N.J."/>
            <person name="Sinninghe Damste J.S."/>
            <person name="Khijniak T.V."/>
            <person name="Kublanov I.V."/>
            <person name="Toshchakov S.V."/>
        </authorList>
    </citation>
    <scope>NUCLEOTIDE SEQUENCE [LARGE SCALE GENOMIC DNA]</scope>
    <source>
        <strain evidence="2 3">AArcht4T</strain>
    </source>
</reference>
<protein>
    <submittedName>
        <fullName evidence="2">Uncharacterized protein</fullName>
    </submittedName>
</protein>
<proteinExistence type="predicted"/>
<accession>A0A3N6LVB7</accession>
<evidence type="ECO:0000313" key="2">
    <source>
        <dbReference type="EMBL" id="RQG94343.1"/>
    </source>
</evidence>
<name>A0A3N6LVB7_NATCH</name>
<organism evidence="2 3">
    <name type="scientific">Natrarchaeobius chitinivorans</name>
    <dbReference type="NCBI Taxonomy" id="1679083"/>
    <lineage>
        <taxon>Archaea</taxon>
        <taxon>Methanobacteriati</taxon>
        <taxon>Methanobacteriota</taxon>
        <taxon>Stenosarchaea group</taxon>
        <taxon>Halobacteria</taxon>
        <taxon>Halobacteriales</taxon>
        <taxon>Natrialbaceae</taxon>
        <taxon>Natrarchaeobius</taxon>
    </lineage>
</organism>